<dbReference type="InterPro" id="IPR013094">
    <property type="entry name" value="AB_hydrolase_3"/>
</dbReference>
<protein>
    <submittedName>
        <fullName evidence="5">Putative lipase/esterase</fullName>
    </submittedName>
</protein>
<dbReference type="PANTHER" id="PTHR48081">
    <property type="entry name" value="AB HYDROLASE SUPERFAMILY PROTEIN C4A8.06C"/>
    <property type="match status" value="1"/>
</dbReference>
<keyword evidence="6" id="KW-1185">Reference proteome</keyword>
<dbReference type="Pfam" id="PF07859">
    <property type="entry name" value="Abhydrolase_3"/>
    <property type="match status" value="1"/>
</dbReference>
<feature type="domain" description="Alpha/beta hydrolase fold-3" evidence="4">
    <location>
        <begin position="76"/>
        <end position="277"/>
    </location>
</feature>
<evidence type="ECO:0000256" key="1">
    <source>
        <dbReference type="ARBA" id="ARBA00010515"/>
    </source>
</evidence>
<dbReference type="InterPro" id="IPR033140">
    <property type="entry name" value="Lipase_GDXG_put_SER_AS"/>
</dbReference>
<evidence type="ECO:0000256" key="2">
    <source>
        <dbReference type="ARBA" id="ARBA00022801"/>
    </source>
</evidence>
<dbReference type="PROSITE" id="PS01174">
    <property type="entry name" value="LIPASE_GDXG_SER"/>
    <property type="match status" value="1"/>
</dbReference>
<dbReference type="InterPro" id="IPR050300">
    <property type="entry name" value="GDXG_lipolytic_enzyme"/>
</dbReference>
<evidence type="ECO:0000313" key="5">
    <source>
        <dbReference type="EMBL" id="GEB55808.1"/>
    </source>
</evidence>
<reference evidence="5 6" key="1">
    <citation type="submission" date="2019-06" db="EMBL/GenBank/DDBJ databases">
        <title>Whole genome shotgun sequence of Streptomyces gardneri NBRC 12865.</title>
        <authorList>
            <person name="Hosoyama A."/>
            <person name="Uohara A."/>
            <person name="Ohji S."/>
            <person name="Ichikawa N."/>
        </authorList>
    </citation>
    <scope>NUCLEOTIDE SEQUENCE [LARGE SCALE GENOMIC DNA]</scope>
    <source>
        <strain evidence="5 6">NBRC 12865</strain>
    </source>
</reference>
<dbReference type="GO" id="GO:0016787">
    <property type="term" value="F:hydrolase activity"/>
    <property type="evidence" value="ECO:0007669"/>
    <property type="project" value="UniProtKB-KW"/>
</dbReference>
<dbReference type="RefSeq" id="WP_229918266.1">
    <property type="nucleotide sequence ID" value="NZ_BJMN01000010.1"/>
</dbReference>
<accession>A0A4Y3RFX9</accession>
<sequence length="310" mass="33056">MTEPAPEVQALIDLADAHFPPLGTEMTDITEVRAFFAARQKPVVTPLPVAHVEDADADGVPVRVYDPGVHENAPVILYCHGGGFVLCDLESHDGFCRALARGTGARVVAVDYRRAPEHPFPAAPEDAYTALLWAARTFPGGRVAVAGDSAGGNLATVLALLARDRGGPGIACQALYYPMLDPTRSRPSHREHGRGRFLTSDHLRWYWDAYLREPADRTDPRAAPLAGADLSGLPPAQVVTAGFDPLRDDGLAYAEALTAAGVPVAAHHYAGMFHGFLTMAVDGLPEAAEARATAFGFLRTALDRTALDPH</sequence>
<dbReference type="AlphaFoldDB" id="A0A4Y3RFX9"/>
<organism evidence="5 6">
    <name type="scientific">Streptomyces gardneri</name>
    <dbReference type="NCBI Taxonomy" id="66892"/>
    <lineage>
        <taxon>Bacteria</taxon>
        <taxon>Bacillati</taxon>
        <taxon>Actinomycetota</taxon>
        <taxon>Actinomycetes</taxon>
        <taxon>Kitasatosporales</taxon>
        <taxon>Streptomycetaceae</taxon>
        <taxon>Streptomyces</taxon>
    </lineage>
</organism>
<name>A0A4Y3RFX9_9ACTN</name>
<comment type="similarity">
    <text evidence="1">Belongs to the 'GDXG' lipolytic enzyme family.</text>
</comment>
<evidence type="ECO:0000259" key="4">
    <source>
        <dbReference type="Pfam" id="PF07859"/>
    </source>
</evidence>
<keyword evidence="2" id="KW-0378">Hydrolase</keyword>
<dbReference type="PANTHER" id="PTHR48081:SF8">
    <property type="entry name" value="ALPHA_BETA HYDROLASE FOLD-3 DOMAIN-CONTAINING PROTEIN-RELATED"/>
    <property type="match status" value="1"/>
</dbReference>
<dbReference type="Gene3D" id="3.40.50.1820">
    <property type="entry name" value="alpha/beta hydrolase"/>
    <property type="match status" value="1"/>
</dbReference>
<dbReference type="Proteomes" id="UP000315226">
    <property type="component" value="Unassembled WGS sequence"/>
</dbReference>
<dbReference type="SUPFAM" id="SSF53474">
    <property type="entry name" value="alpha/beta-Hydrolases"/>
    <property type="match status" value="1"/>
</dbReference>
<proteinExistence type="inferred from homology"/>
<dbReference type="InterPro" id="IPR029058">
    <property type="entry name" value="AB_hydrolase_fold"/>
</dbReference>
<evidence type="ECO:0000313" key="6">
    <source>
        <dbReference type="Proteomes" id="UP000315226"/>
    </source>
</evidence>
<dbReference type="EMBL" id="BJMN01000010">
    <property type="protein sequence ID" value="GEB55808.1"/>
    <property type="molecule type" value="Genomic_DNA"/>
</dbReference>
<gene>
    <name evidence="5" type="ORF">SGA01_14130</name>
</gene>
<comment type="caution">
    <text evidence="5">The sequence shown here is derived from an EMBL/GenBank/DDBJ whole genome shotgun (WGS) entry which is preliminary data.</text>
</comment>
<evidence type="ECO:0000256" key="3">
    <source>
        <dbReference type="PROSITE-ProRule" id="PRU10038"/>
    </source>
</evidence>
<feature type="active site" evidence="3">
    <location>
        <position position="149"/>
    </location>
</feature>